<proteinExistence type="predicted"/>
<feature type="compositionally biased region" description="Acidic residues" evidence="1">
    <location>
        <begin position="426"/>
        <end position="441"/>
    </location>
</feature>
<dbReference type="VEuPathDB" id="FungiDB:AMAG_12738"/>
<dbReference type="EMBL" id="GG745357">
    <property type="protein sequence ID" value="KNE68568.1"/>
    <property type="molecule type" value="Genomic_DNA"/>
</dbReference>
<accession>A0A0L0T175</accession>
<feature type="region of interest" description="Disordered" evidence="1">
    <location>
        <begin position="380"/>
        <end position="452"/>
    </location>
</feature>
<gene>
    <name evidence="2" type="ORF">AMAG_12738</name>
</gene>
<name>A0A0L0T175_ALLM3</name>
<reference evidence="3" key="2">
    <citation type="submission" date="2009-11" db="EMBL/GenBank/DDBJ databases">
        <title>The Genome Sequence of Allomyces macrogynus strain ATCC 38327.</title>
        <authorList>
            <consortium name="The Broad Institute Genome Sequencing Platform"/>
            <person name="Russ C."/>
            <person name="Cuomo C."/>
            <person name="Shea T."/>
            <person name="Young S.K."/>
            <person name="Zeng Q."/>
            <person name="Koehrsen M."/>
            <person name="Haas B."/>
            <person name="Borodovsky M."/>
            <person name="Guigo R."/>
            <person name="Alvarado L."/>
            <person name="Berlin A."/>
            <person name="Borenstein D."/>
            <person name="Chen Z."/>
            <person name="Engels R."/>
            <person name="Freedman E."/>
            <person name="Gellesch M."/>
            <person name="Goldberg J."/>
            <person name="Griggs A."/>
            <person name="Gujja S."/>
            <person name="Heiman D."/>
            <person name="Hepburn T."/>
            <person name="Howarth C."/>
            <person name="Jen D."/>
            <person name="Larson L."/>
            <person name="Lewis B."/>
            <person name="Mehta T."/>
            <person name="Park D."/>
            <person name="Pearson M."/>
            <person name="Roberts A."/>
            <person name="Saif S."/>
            <person name="Shenoy N."/>
            <person name="Sisk P."/>
            <person name="Stolte C."/>
            <person name="Sykes S."/>
            <person name="Walk T."/>
            <person name="White J."/>
            <person name="Yandava C."/>
            <person name="Burger G."/>
            <person name="Gray M.W."/>
            <person name="Holland P.W.H."/>
            <person name="King N."/>
            <person name="Lang F.B.F."/>
            <person name="Roger A.J."/>
            <person name="Ruiz-Trillo I."/>
            <person name="Lander E."/>
            <person name="Nusbaum C."/>
        </authorList>
    </citation>
    <scope>NUCLEOTIDE SEQUENCE [LARGE SCALE GENOMIC DNA]</scope>
    <source>
        <strain evidence="3">ATCC 38327</strain>
    </source>
</reference>
<evidence type="ECO:0000256" key="1">
    <source>
        <dbReference type="SAM" id="MobiDB-lite"/>
    </source>
</evidence>
<reference evidence="2 3" key="1">
    <citation type="submission" date="2009-11" db="EMBL/GenBank/DDBJ databases">
        <title>Annotation of Allomyces macrogynus ATCC 38327.</title>
        <authorList>
            <consortium name="The Broad Institute Genome Sequencing Platform"/>
            <person name="Russ C."/>
            <person name="Cuomo C."/>
            <person name="Burger G."/>
            <person name="Gray M.W."/>
            <person name="Holland P.W.H."/>
            <person name="King N."/>
            <person name="Lang F.B.F."/>
            <person name="Roger A.J."/>
            <person name="Ruiz-Trillo I."/>
            <person name="Young S.K."/>
            <person name="Zeng Q."/>
            <person name="Gargeya S."/>
            <person name="Fitzgerald M."/>
            <person name="Haas B."/>
            <person name="Abouelleil A."/>
            <person name="Alvarado L."/>
            <person name="Arachchi H.M."/>
            <person name="Berlin A."/>
            <person name="Chapman S.B."/>
            <person name="Gearin G."/>
            <person name="Goldberg J."/>
            <person name="Griggs A."/>
            <person name="Gujja S."/>
            <person name="Hansen M."/>
            <person name="Heiman D."/>
            <person name="Howarth C."/>
            <person name="Larimer J."/>
            <person name="Lui A."/>
            <person name="MacDonald P.J.P."/>
            <person name="McCowen C."/>
            <person name="Montmayeur A."/>
            <person name="Murphy C."/>
            <person name="Neiman D."/>
            <person name="Pearson M."/>
            <person name="Priest M."/>
            <person name="Roberts A."/>
            <person name="Saif S."/>
            <person name="Shea T."/>
            <person name="Sisk P."/>
            <person name="Stolte C."/>
            <person name="Sykes S."/>
            <person name="Wortman J."/>
            <person name="Nusbaum C."/>
            <person name="Birren B."/>
        </authorList>
    </citation>
    <scope>NUCLEOTIDE SEQUENCE [LARGE SCALE GENOMIC DNA]</scope>
    <source>
        <strain evidence="2 3">ATCC 38327</strain>
    </source>
</reference>
<organism evidence="2 3">
    <name type="scientific">Allomyces macrogynus (strain ATCC 38327)</name>
    <name type="common">Allomyces javanicus var. macrogynus</name>
    <dbReference type="NCBI Taxonomy" id="578462"/>
    <lineage>
        <taxon>Eukaryota</taxon>
        <taxon>Fungi</taxon>
        <taxon>Fungi incertae sedis</taxon>
        <taxon>Blastocladiomycota</taxon>
        <taxon>Blastocladiomycetes</taxon>
        <taxon>Blastocladiales</taxon>
        <taxon>Blastocladiaceae</taxon>
        <taxon>Allomyces</taxon>
    </lineage>
</organism>
<evidence type="ECO:0000313" key="2">
    <source>
        <dbReference type="EMBL" id="KNE68568.1"/>
    </source>
</evidence>
<protein>
    <submittedName>
        <fullName evidence="2">Uncharacterized protein</fullName>
    </submittedName>
</protein>
<sequence>MCRANPAAAHMLRDMPRAFRQRVRDMAVASRRLSVGLDIFSVHPIAPPELFATFTDSARPVSSPHRSLAPPSRQSTSRSRSRSISPRRRLATIPPIQGAPSTRTRRVRFDDYLAGWQTLATTIAGTTAHIGRATSPSSPVRPSTGRRALMVAPPVGARVLAVFPRGDEAMVVGKPGMIGVAGVARANLPAAEAQAVMELERDLKYGRPRGRPPAKGTPITAATPQTSALAVPTDPQLYTWIGAVELAQGAASATGVKAMLTANLPGGAPATVLTAQDLAHLPRSPCRRTSLLRAESLRGARSAAVGAAEGMGRVASAESVDTYVPADRWSPVDRNIESAAVVRTSTGPALGTVPVSPAKSVGGGWRISQSKGAAGVVSGRAEGMHRPQGGRGPGRGTTPPFLVLPPPRSPLRREAMVENHGHMDGSDLDEDDLGDGADGDDLVAWAQRLPED</sequence>
<dbReference type="AlphaFoldDB" id="A0A0L0T175"/>
<keyword evidence="3" id="KW-1185">Reference proteome</keyword>
<feature type="compositionally biased region" description="Basic and acidic residues" evidence="1">
    <location>
        <begin position="411"/>
        <end position="425"/>
    </location>
</feature>
<feature type="region of interest" description="Disordered" evidence="1">
    <location>
        <begin position="57"/>
        <end position="102"/>
    </location>
</feature>
<feature type="compositionally biased region" description="Basic residues" evidence="1">
    <location>
        <begin position="79"/>
        <end position="90"/>
    </location>
</feature>
<dbReference type="Proteomes" id="UP000054350">
    <property type="component" value="Unassembled WGS sequence"/>
</dbReference>
<evidence type="ECO:0000313" key="3">
    <source>
        <dbReference type="Proteomes" id="UP000054350"/>
    </source>
</evidence>